<evidence type="ECO:0000259" key="1">
    <source>
        <dbReference type="Pfam" id="PF01526"/>
    </source>
</evidence>
<dbReference type="Proteomes" id="UP000054729">
    <property type="component" value="Unassembled WGS sequence"/>
</dbReference>
<protein>
    <submittedName>
        <fullName evidence="2">Tn3 transposase DDE domain protein</fullName>
    </submittedName>
</protein>
<dbReference type="GO" id="GO:0004803">
    <property type="term" value="F:transposase activity"/>
    <property type="evidence" value="ECO:0007669"/>
    <property type="project" value="InterPro"/>
</dbReference>
<evidence type="ECO:0000313" key="3">
    <source>
        <dbReference type="Proteomes" id="UP000054729"/>
    </source>
</evidence>
<proteinExistence type="predicted"/>
<dbReference type="STRING" id="66969.Lwal_1059"/>
<dbReference type="Pfam" id="PF01526">
    <property type="entry name" value="DDE_Tnp_Tn3"/>
    <property type="match status" value="1"/>
</dbReference>
<feature type="domain" description="Tn3 transposase DDE" evidence="1">
    <location>
        <begin position="423"/>
        <end position="485"/>
    </location>
</feature>
<gene>
    <name evidence="2" type="ORF">Lwal_1059</name>
</gene>
<dbReference type="EMBL" id="LNZB01000027">
    <property type="protein sequence ID" value="KTD81238.1"/>
    <property type="molecule type" value="Genomic_DNA"/>
</dbReference>
<comment type="caution">
    <text evidence="2">The sequence shown here is derived from an EMBL/GenBank/DDBJ whole genome shotgun (WGS) entry which is preliminary data.</text>
</comment>
<reference evidence="2 3" key="1">
    <citation type="submission" date="2015-11" db="EMBL/GenBank/DDBJ databases">
        <title>Genomic analysis of 38 Legionella species identifies large and diverse effector repertoires.</title>
        <authorList>
            <person name="Burstein D."/>
            <person name="Amaro F."/>
            <person name="Zusman T."/>
            <person name="Lifshitz Z."/>
            <person name="Cohen O."/>
            <person name="Gilbert J.A."/>
            <person name="Pupko T."/>
            <person name="Shuman H.A."/>
            <person name="Segal G."/>
        </authorList>
    </citation>
    <scope>NUCLEOTIDE SEQUENCE [LARGE SCALE GENOMIC DNA]</scope>
    <source>
        <strain evidence="2 3">ATCC 51914</strain>
    </source>
</reference>
<dbReference type="InterPro" id="IPR002513">
    <property type="entry name" value="Tn3_Tnp_DDE_dom"/>
</dbReference>
<sequence>MTVLIAKVRDRVSKRLWQRLTLLVNINQRQQLENLLLVPDGKRYSKLDELKNGPTHISSAGLVQALKRYQYIRDLGLGQINIGNIPKAKINHLARYVTVSWAPSIARMPDDRRIAVLFSFAYVYEIKALDDALDLLDMLITEITAAAKRLGERKRIRSLGDLDKAALKLSDFGDLFLQHDGEQNLPSVIYKAISKDTISNAVEIIRQIAKPHHDKYYDELLEQYKTVRRFLPTLLSTVKFQTTKEGQPVQAAIEFLASIEGKRKPSFQNAPLDIINTGWRNIVINPKTREIDRPGYTLCAMDHLQTNMRSRDMHVVLSERWCDPRAKLLRDAAWDEHKIPVCRSLNLSIDFDEEFGYLSSILEDKYQNVLQRLPQNDAIEIVKNSKGKDRIKLSRLEKIDEPESLKILKSKIDKLMPRIDFPELLLEANRMSDFTDECTHISDNNSRISGIEVSLCAVIMAEACNIGIEPLINEDSPELTRNRLS</sequence>
<dbReference type="AlphaFoldDB" id="A0A0W1AIV8"/>
<dbReference type="OrthoDB" id="5292689at2"/>
<organism evidence="2 3">
    <name type="scientific">Legionella waltersii</name>
    <dbReference type="NCBI Taxonomy" id="66969"/>
    <lineage>
        <taxon>Bacteria</taxon>
        <taxon>Pseudomonadati</taxon>
        <taxon>Pseudomonadota</taxon>
        <taxon>Gammaproteobacteria</taxon>
        <taxon>Legionellales</taxon>
        <taxon>Legionellaceae</taxon>
        <taxon>Legionella</taxon>
    </lineage>
</organism>
<accession>A0A0W1AIV8</accession>
<evidence type="ECO:0000313" key="2">
    <source>
        <dbReference type="EMBL" id="KTD81238.1"/>
    </source>
</evidence>
<dbReference type="GO" id="GO:0006313">
    <property type="term" value="P:DNA transposition"/>
    <property type="evidence" value="ECO:0007669"/>
    <property type="project" value="InterPro"/>
</dbReference>
<name>A0A0W1AIV8_9GAMM</name>
<keyword evidence="3" id="KW-1185">Reference proteome</keyword>
<dbReference type="PATRIC" id="fig|66969.6.peg.1162"/>